<gene>
    <name evidence="5" type="ORF">EPI10_032935</name>
</gene>
<dbReference type="FunFam" id="1.20.58.2010:FF:000001">
    <property type="entry name" value="Rop guanine nucleotide exchange factor 14"/>
    <property type="match status" value="1"/>
</dbReference>
<evidence type="ECO:0000259" key="4">
    <source>
        <dbReference type="PROSITE" id="PS51334"/>
    </source>
</evidence>
<evidence type="ECO:0000313" key="5">
    <source>
        <dbReference type="EMBL" id="KAA3489287.1"/>
    </source>
</evidence>
<evidence type="ECO:0000256" key="2">
    <source>
        <dbReference type="PROSITE-ProRule" id="PRU00663"/>
    </source>
</evidence>
<dbReference type="OrthoDB" id="1053009at2759"/>
<dbReference type="FunFam" id="1.20.58.2010:FF:000003">
    <property type="entry name" value="Rop guanine nucleotide exchange factor 14"/>
    <property type="match status" value="1"/>
</dbReference>
<comment type="caution">
    <text evidence="5">The sequence shown here is derived from an EMBL/GenBank/DDBJ whole genome shotgun (WGS) entry which is preliminary data.</text>
</comment>
<feature type="domain" description="PRONE" evidence="4">
    <location>
        <begin position="72"/>
        <end position="457"/>
    </location>
</feature>
<dbReference type="InterPro" id="IPR038937">
    <property type="entry name" value="RopGEF"/>
</dbReference>
<dbReference type="AlphaFoldDB" id="A0A5B6X8J7"/>
<dbReference type="PANTHER" id="PTHR33101">
    <property type="entry name" value="ROP GUANINE NUCLEOTIDE EXCHANGE FACTOR 1"/>
    <property type="match status" value="1"/>
</dbReference>
<dbReference type="InterPro" id="IPR005512">
    <property type="entry name" value="PRONE_dom"/>
</dbReference>
<accession>A0A5B6X8J7</accession>
<dbReference type="EMBL" id="SMMG02000001">
    <property type="protein sequence ID" value="KAA3489287.1"/>
    <property type="molecule type" value="Genomic_DNA"/>
</dbReference>
<evidence type="ECO:0000256" key="3">
    <source>
        <dbReference type="SAM" id="MobiDB-lite"/>
    </source>
</evidence>
<proteinExistence type="predicted"/>
<protein>
    <submittedName>
        <fullName evidence="5">Rop guanine nucleotide exchange factor 12 isoform X1</fullName>
    </submittedName>
</protein>
<dbReference type="Pfam" id="PF03759">
    <property type="entry name" value="PRONE"/>
    <property type="match status" value="2"/>
</dbReference>
<keyword evidence="6" id="KW-1185">Reference proteome</keyword>
<dbReference type="PROSITE" id="PS51334">
    <property type="entry name" value="PRONE"/>
    <property type="match status" value="1"/>
</dbReference>
<feature type="region of interest" description="Disordered" evidence="3">
    <location>
        <begin position="1"/>
        <end position="28"/>
    </location>
</feature>
<evidence type="ECO:0000256" key="1">
    <source>
        <dbReference type="ARBA" id="ARBA00022658"/>
    </source>
</evidence>
<sequence length="644" mass="72272">MVQQEEDRSWSNMFGLKGSHDNKGRHAKSLSIDSAVKFDGAALDNHSKPQSDRCPKLNRTLEEMTAAFQAREKQLLAGNSDMDQMKEKFAKLLLGEDMSGGGKGVSSALALSNAITNLAASVFGEQSRLEPMTPERKLRWRKEIDWMLSVADHIVELVPSQQKGKDGSNMEIMVTKQRIDLHMNIPALRKLDAMLIIFSVIISNKLGPDLMITYDGQDCLDNFKDQNEFYYLSKDASDSEKGKHKRKDDKWWLPTVKVPEDGLSDKSRKNLQSQKESVTQVLKAAMSINAQVLSEMEVPENYIEALPKNGRASLGDLVYRSITVEFFDPDQFLSSLDLSSEHKILDLKNRLEASIVIWKRKMTQKDGKSGWGSGVSFEKRELFEERAETILHIIKHRFPGLPQSSLDISKIQYNRDVGQALLESYSRILESLAFTVLSRIEDVLQADNITQNPNPQPCKRNSLKDDSQPNSVSTSPRYDVETANAKTLSDLLTWTMDQNDYDDRMDSDDGSIDVEPSMQKLNVVTNTSKKSYLESLSGGRQLKLWSLKPLHILIPLETKTKEGIGSLSKRRNSKAESNAPVKRETNVIGSIAKVIGSSGTEVKTEGTASQDQELEQQSSLGKWSCKCLKELALQFQTFDHTSIS</sequence>
<dbReference type="Proteomes" id="UP000325315">
    <property type="component" value="Unassembled WGS sequence"/>
</dbReference>
<dbReference type="PANTHER" id="PTHR33101:SF10">
    <property type="entry name" value="ROP GUANINE NUCLEOTIDE EXCHANGE FACTOR 12"/>
    <property type="match status" value="1"/>
</dbReference>
<evidence type="ECO:0000313" key="6">
    <source>
        <dbReference type="Proteomes" id="UP000325315"/>
    </source>
</evidence>
<keyword evidence="1 2" id="KW-0344">Guanine-nucleotide releasing factor</keyword>
<reference evidence="6" key="1">
    <citation type="journal article" date="2019" name="Plant Biotechnol. J.">
        <title>Genome sequencing of the Australian wild diploid species Gossypium australe highlights disease resistance and delayed gland morphogenesis.</title>
        <authorList>
            <person name="Cai Y."/>
            <person name="Cai X."/>
            <person name="Wang Q."/>
            <person name="Wang P."/>
            <person name="Zhang Y."/>
            <person name="Cai C."/>
            <person name="Xu Y."/>
            <person name="Wang K."/>
            <person name="Zhou Z."/>
            <person name="Wang C."/>
            <person name="Geng S."/>
            <person name="Li B."/>
            <person name="Dong Q."/>
            <person name="Hou Y."/>
            <person name="Wang H."/>
            <person name="Ai P."/>
            <person name="Liu Z."/>
            <person name="Yi F."/>
            <person name="Sun M."/>
            <person name="An G."/>
            <person name="Cheng J."/>
            <person name="Zhang Y."/>
            <person name="Shi Q."/>
            <person name="Xie Y."/>
            <person name="Shi X."/>
            <person name="Chang Y."/>
            <person name="Huang F."/>
            <person name="Chen Y."/>
            <person name="Hong S."/>
            <person name="Mi L."/>
            <person name="Sun Q."/>
            <person name="Zhang L."/>
            <person name="Zhou B."/>
            <person name="Peng R."/>
            <person name="Zhang X."/>
            <person name="Liu F."/>
        </authorList>
    </citation>
    <scope>NUCLEOTIDE SEQUENCE [LARGE SCALE GENOMIC DNA]</scope>
    <source>
        <strain evidence="6">cv. PA1801</strain>
    </source>
</reference>
<dbReference type="GO" id="GO:0005085">
    <property type="term" value="F:guanyl-nucleotide exchange factor activity"/>
    <property type="evidence" value="ECO:0007669"/>
    <property type="project" value="UniProtKB-UniRule"/>
</dbReference>
<name>A0A5B6X8J7_9ROSI</name>
<organism evidence="5 6">
    <name type="scientific">Gossypium australe</name>
    <dbReference type="NCBI Taxonomy" id="47621"/>
    <lineage>
        <taxon>Eukaryota</taxon>
        <taxon>Viridiplantae</taxon>
        <taxon>Streptophyta</taxon>
        <taxon>Embryophyta</taxon>
        <taxon>Tracheophyta</taxon>
        <taxon>Spermatophyta</taxon>
        <taxon>Magnoliopsida</taxon>
        <taxon>eudicotyledons</taxon>
        <taxon>Gunneridae</taxon>
        <taxon>Pentapetalae</taxon>
        <taxon>rosids</taxon>
        <taxon>malvids</taxon>
        <taxon>Malvales</taxon>
        <taxon>Malvaceae</taxon>
        <taxon>Malvoideae</taxon>
        <taxon>Gossypium</taxon>
    </lineage>
</organism>
<dbReference type="Gene3D" id="1.20.58.2010">
    <property type="entry name" value="PRONE domain, subdomain 1"/>
    <property type="match status" value="2"/>
</dbReference>
<feature type="region of interest" description="Disordered" evidence="3">
    <location>
        <begin position="448"/>
        <end position="477"/>
    </location>
</feature>